<dbReference type="InterPro" id="IPR041657">
    <property type="entry name" value="HTH_17"/>
</dbReference>
<dbReference type="Pfam" id="PF00285">
    <property type="entry name" value="Citrate_synt"/>
    <property type="match status" value="1"/>
</dbReference>
<feature type="domain" description="Helix-turn-helix" evidence="5">
    <location>
        <begin position="5"/>
        <end position="56"/>
    </location>
</feature>
<dbReference type="PANTHER" id="PTHR11739:SF4">
    <property type="entry name" value="CITRATE SYNTHASE, PEROXISOMAL"/>
    <property type="match status" value="1"/>
</dbReference>
<keyword evidence="4" id="KW-0808">Transferase</keyword>
<dbReference type="InterPro" id="IPR036969">
    <property type="entry name" value="Citrate_synthase_sf"/>
</dbReference>
<dbReference type="Pfam" id="PF12728">
    <property type="entry name" value="HTH_17"/>
    <property type="match status" value="1"/>
</dbReference>
<comment type="pathway">
    <text evidence="1">Carbohydrate metabolism; tricarboxylic acid cycle; isocitrate from oxaloacetate: step 1/2.</text>
</comment>
<dbReference type="GO" id="GO:0005829">
    <property type="term" value="C:cytosol"/>
    <property type="evidence" value="ECO:0007669"/>
    <property type="project" value="TreeGrafter"/>
</dbReference>
<organism evidence="6 7">
    <name type="scientific">Hoeflea halophila</name>
    <dbReference type="NCBI Taxonomy" id="714899"/>
    <lineage>
        <taxon>Bacteria</taxon>
        <taxon>Pseudomonadati</taxon>
        <taxon>Pseudomonadota</taxon>
        <taxon>Alphaproteobacteria</taxon>
        <taxon>Hyphomicrobiales</taxon>
        <taxon>Rhizobiaceae</taxon>
        <taxon>Hoeflea</taxon>
    </lineage>
</organism>
<name>A0A286HLY2_9HYPH</name>
<dbReference type="SUPFAM" id="SSF48256">
    <property type="entry name" value="Citrate synthase"/>
    <property type="match status" value="1"/>
</dbReference>
<dbReference type="InterPro" id="IPR002020">
    <property type="entry name" value="Citrate_synthase"/>
</dbReference>
<dbReference type="UniPathway" id="UPA00223">
    <property type="reaction ID" value="UER00717"/>
</dbReference>
<dbReference type="CDD" id="cd06102">
    <property type="entry name" value="citrate_synt_like_2"/>
    <property type="match status" value="1"/>
</dbReference>
<proteinExistence type="inferred from homology"/>
<evidence type="ECO:0000256" key="2">
    <source>
        <dbReference type="ARBA" id="ARBA00010566"/>
    </source>
</evidence>
<evidence type="ECO:0000256" key="3">
    <source>
        <dbReference type="ARBA" id="ARBA00012972"/>
    </source>
</evidence>
<dbReference type="GO" id="GO:0036440">
    <property type="term" value="F:citrate synthase activity"/>
    <property type="evidence" value="ECO:0007669"/>
    <property type="project" value="UniProtKB-EC"/>
</dbReference>
<dbReference type="Proteomes" id="UP000219465">
    <property type="component" value="Unassembled WGS sequence"/>
</dbReference>
<dbReference type="EC" id="2.3.3.16" evidence="3"/>
<dbReference type="GO" id="GO:0005975">
    <property type="term" value="P:carbohydrate metabolic process"/>
    <property type="evidence" value="ECO:0007669"/>
    <property type="project" value="TreeGrafter"/>
</dbReference>
<accession>A0A286HLY2</accession>
<dbReference type="InterPro" id="IPR016143">
    <property type="entry name" value="Citrate_synth-like_sm_a-sub"/>
</dbReference>
<dbReference type="PRINTS" id="PR00143">
    <property type="entry name" value="CITRTSNTHASE"/>
</dbReference>
<dbReference type="Gene3D" id="1.10.230.10">
    <property type="entry name" value="Cytochrome P450-Terp, domain 2"/>
    <property type="match status" value="1"/>
</dbReference>
<evidence type="ECO:0000313" key="7">
    <source>
        <dbReference type="Proteomes" id="UP000219465"/>
    </source>
</evidence>
<dbReference type="OrthoDB" id="9786046at2"/>
<dbReference type="AlphaFoldDB" id="A0A286HLY2"/>
<keyword evidence="7" id="KW-1185">Reference proteome</keyword>
<reference evidence="7" key="1">
    <citation type="submission" date="2017-08" db="EMBL/GenBank/DDBJ databases">
        <authorList>
            <person name="Varghese N."/>
            <person name="Submissions S."/>
        </authorList>
    </citation>
    <scope>NUCLEOTIDE SEQUENCE [LARGE SCALE GENOMIC DNA]</scope>
    <source>
        <strain evidence="7">KCTC 23107</strain>
    </source>
</reference>
<comment type="similarity">
    <text evidence="2">Belongs to the citrate synthase family.</text>
</comment>
<gene>
    <name evidence="6" type="ORF">SAMN05877838_0511</name>
</gene>
<dbReference type="Gene3D" id="1.10.580.10">
    <property type="entry name" value="Citrate Synthase, domain 1"/>
    <property type="match status" value="1"/>
</dbReference>
<protein>
    <recommendedName>
        <fullName evidence="3">citrate synthase (unknown stereospecificity)</fullName>
        <ecNumber evidence="3">2.3.3.16</ecNumber>
    </recommendedName>
</protein>
<dbReference type="InterPro" id="IPR016142">
    <property type="entry name" value="Citrate_synth-like_lrg_a-sub"/>
</dbReference>
<sequence>MADYIDAKQAAQRLGISRQTLYAYVSRGLIKAVPGNDPRESRYLAAAVDQLAQSRRRGRKPKEVARATLDWGMPVLESGLTLIDQGQCWYRGQNTVTLARTSTLEEVAGLLWQTPAADAFPRRAPEYLKAYAGLLHQAELAPSSETLLPLLAVAARDEATAAWQGDPTLLARGCGDLVRILAAAALRQAPASAPVHQQLAEAWGVDDTNADLIRQALVLCADHELNASSFTARCVASTGASLKAAVIAALAALGGVKHGAMTTRVERLWSSLDLNDPAPALRQRLEAGEDIPGFGHPLYPEGDIRAKTLLGAILPDSPETARFAAAVKQLTGAEPSIDFALVALRRHLDLPEGAAFLIFAIGRSTGWIAHALEQRGTDQLIRPRALYTGPMPGQDQRV</sequence>
<dbReference type="RefSeq" id="WP_097104728.1">
    <property type="nucleotide sequence ID" value="NZ_OCPC01000001.1"/>
</dbReference>
<dbReference type="PANTHER" id="PTHR11739">
    <property type="entry name" value="CITRATE SYNTHASE"/>
    <property type="match status" value="1"/>
</dbReference>
<evidence type="ECO:0000259" key="5">
    <source>
        <dbReference type="Pfam" id="PF12728"/>
    </source>
</evidence>
<evidence type="ECO:0000256" key="1">
    <source>
        <dbReference type="ARBA" id="ARBA00004751"/>
    </source>
</evidence>
<evidence type="ECO:0000256" key="4">
    <source>
        <dbReference type="ARBA" id="ARBA00022679"/>
    </source>
</evidence>
<dbReference type="EMBL" id="OCPC01000001">
    <property type="protein sequence ID" value="SOE08781.1"/>
    <property type="molecule type" value="Genomic_DNA"/>
</dbReference>
<evidence type="ECO:0000313" key="6">
    <source>
        <dbReference type="EMBL" id="SOE08781.1"/>
    </source>
</evidence>
<dbReference type="GO" id="GO:0006099">
    <property type="term" value="P:tricarboxylic acid cycle"/>
    <property type="evidence" value="ECO:0007669"/>
    <property type="project" value="UniProtKB-UniPathway"/>
</dbReference>